<evidence type="ECO:0000256" key="4">
    <source>
        <dbReference type="ARBA" id="ARBA00022528"/>
    </source>
</evidence>
<dbReference type="AlphaFoldDB" id="A0AAV9F0G4"/>
<evidence type="ECO:0000256" key="2">
    <source>
        <dbReference type="ARBA" id="ARBA00007259"/>
    </source>
</evidence>
<evidence type="ECO:0000256" key="14">
    <source>
        <dbReference type="SAM" id="Phobius"/>
    </source>
</evidence>
<accession>A0AAV9F0G4</accession>
<dbReference type="Pfam" id="PF00504">
    <property type="entry name" value="Chloroa_b-bind"/>
    <property type="match status" value="1"/>
</dbReference>
<evidence type="ECO:0008006" key="17">
    <source>
        <dbReference type="Google" id="ProtNLM"/>
    </source>
</evidence>
<evidence type="ECO:0000256" key="7">
    <source>
        <dbReference type="ARBA" id="ARBA00022723"/>
    </source>
</evidence>
<dbReference type="PANTHER" id="PTHR34677">
    <property type="match status" value="1"/>
</dbReference>
<evidence type="ECO:0000256" key="11">
    <source>
        <dbReference type="ARBA" id="ARBA00022989"/>
    </source>
</evidence>
<evidence type="ECO:0000313" key="16">
    <source>
        <dbReference type="Proteomes" id="UP001180020"/>
    </source>
</evidence>
<keyword evidence="9" id="KW-0460">Magnesium</keyword>
<comment type="subcellular location">
    <subcellularLocation>
        <location evidence="1">Plastid</location>
        <location evidence="1">Chloroplast thylakoid membrane</location>
        <topology evidence="1">Multi-pass membrane protein</topology>
    </subcellularLocation>
</comment>
<evidence type="ECO:0000313" key="15">
    <source>
        <dbReference type="EMBL" id="KAK1319180.1"/>
    </source>
</evidence>
<evidence type="ECO:0000256" key="3">
    <source>
        <dbReference type="ARBA" id="ARBA00022494"/>
    </source>
</evidence>
<dbReference type="GO" id="GO:0046872">
    <property type="term" value="F:metal ion binding"/>
    <property type="evidence" value="ECO:0007669"/>
    <property type="project" value="UniProtKB-KW"/>
</dbReference>
<dbReference type="Gene3D" id="1.10.3460.10">
    <property type="entry name" value="Chlorophyll a/b binding protein domain"/>
    <property type="match status" value="1"/>
</dbReference>
<feature type="transmembrane region" description="Helical" evidence="14">
    <location>
        <begin position="715"/>
        <end position="734"/>
    </location>
</feature>
<keyword evidence="4" id="KW-0150">Chloroplast</keyword>
<feature type="transmembrane region" description="Helical" evidence="14">
    <location>
        <begin position="493"/>
        <end position="511"/>
    </location>
</feature>
<keyword evidence="8" id="KW-0602">Photosynthesis</keyword>
<comment type="caution">
    <text evidence="15">The sequence shown here is derived from an EMBL/GenBank/DDBJ whole genome shotgun (WGS) entry which is preliminary data.</text>
</comment>
<evidence type="ECO:0000256" key="9">
    <source>
        <dbReference type="ARBA" id="ARBA00022842"/>
    </source>
</evidence>
<organism evidence="15 16">
    <name type="scientific">Acorus calamus</name>
    <name type="common">Sweet flag</name>
    <dbReference type="NCBI Taxonomy" id="4465"/>
    <lineage>
        <taxon>Eukaryota</taxon>
        <taxon>Viridiplantae</taxon>
        <taxon>Streptophyta</taxon>
        <taxon>Embryophyta</taxon>
        <taxon>Tracheophyta</taxon>
        <taxon>Spermatophyta</taxon>
        <taxon>Magnoliopsida</taxon>
        <taxon>Liliopsida</taxon>
        <taxon>Acoraceae</taxon>
        <taxon>Acorus</taxon>
    </lineage>
</organism>
<gene>
    <name evidence="15" type="ORF">QJS10_CPB04g00258</name>
</gene>
<proteinExistence type="inferred from homology"/>
<evidence type="ECO:0000256" key="8">
    <source>
        <dbReference type="ARBA" id="ARBA00022836"/>
    </source>
</evidence>
<keyword evidence="16" id="KW-1185">Reference proteome</keyword>
<evidence type="ECO:0000256" key="5">
    <source>
        <dbReference type="ARBA" id="ARBA00022640"/>
    </source>
</evidence>
<dbReference type="GO" id="GO:0009768">
    <property type="term" value="P:photosynthesis, light harvesting in photosystem I"/>
    <property type="evidence" value="ECO:0007669"/>
    <property type="project" value="UniProtKB-ARBA"/>
</dbReference>
<dbReference type="SUPFAM" id="SSF103511">
    <property type="entry name" value="Chlorophyll a-b binding protein"/>
    <property type="match status" value="1"/>
</dbReference>
<dbReference type="FunFam" id="1.10.3460.10:FF:000002">
    <property type="entry name" value="Chlorophyll a-b binding protein, chloroplastic"/>
    <property type="match status" value="1"/>
</dbReference>
<name>A0AAV9F0G4_ACOCL</name>
<reference evidence="15" key="2">
    <citation type="submission" date="2023-06" db="EMBL/GenBank/DDBJ databases">
        <authorList>
            <person name="Ma L."/>
            <person name="Liu K.-W."/>
            <person name="Li Z."/>
            <person name="Hsiao Y.-Y."/>
            <person name="Qi Y."/>
            <person name="Fu T."/>
            <person name="Tang G."/>
            <person name="Zhang D."/>
            <person name="Sun W.-H."/>
            <person name="Liu D.-K."/>
            <person name="Li Y."/>
            <person name="Chen G.-Z."/>
            <person name="Liu X.-D."/>
            <person name="Liao X.-Y."/>
            <person name="Jiang Y.-T."/>
            <person name="Yu X."/>
            <person name="Hao Y."/>
            <person name="Huang J."/>
            <person name="Zhao X.-W."/>
            <person name="Ke S."/>
            <person name="Chen Y.-Y."/>
            <person name="Wu W.-L."/>
            <person name="Hsu J.-L."/>
            <person name="Lin Y.-F."/>
            <person name="Huang M.-D."/>
            <person name="Li C.-Y."/>
            <person name="Huang L."/>
            <person name="Wang Z.-W."/>
            <person name="Zhao X."/>
            <person name="Zhong W.-Y."/>
            <person name="Peng D.-H."/>
            <person name="Ahmad S."/>
            <person name="Lan S."/>
            <person name="Zhang J.-S."/>
            <person name="Tsai W.-C."/>
            <person name="Van De Peer Y."/>
            <person name="Liu Z.-J."/>
        </authorList>
    </citation>
    <scope>NUCLEOTIDE SEQUENCE</scope>
    <source>
        <strain evidence="15">CP</strain>
        <tissue evidence="15">Leaves</tissue>
    </source>
</reference>
<dbReference type="EMBL" id="JAUJYO010000004">
    <property type="protein sequence ID" value="KAK1319180.1"/>
    <property type="molecule type" value="Genomic_DNA"/>
</dbReference>
<evidence type="ECO:0000256" key="10">
    <source>
        <dbReference type="ARBA" id="ARBA00022946"/>
    </source>
</evidence>
<evidence type="ECO:0000256" key="13">
    <source>
        <dbReference type="ARBA" id="ARBA00023136"/>
    </source>
</evidence>
<keyword evidence="11 14" id="KW-1133">Transmembrane helix</keyword>
<feature type="transmembrane region" description="Helical" evidence="14">
    <location>
        <begin position="452"/>
        <end position="473"/>
    </location>
</feature>
<keyword evidence="12" id="KW-0157">Chromophore</keyword>
<dbReference type="GO" id="GO:0009535">
    <property type="term" value="C:chloroplast thylakoid membrane"/>
    <property type="evidence" value="ECO:0007669"/>
    <property type="project" value="UniProtKB-SubCell"/>
</dbReference>
<keyword evidence="8" id="KW-0603">Photosystem I</keyword>
<dbReference type="Proteomes" id="UP001180020">
    <property type="component" value="Unassembled WGS sequence"/>
</dbReference>
<keyword evidence="3" id="KW-0148">Chlorophyll</keyword>
<comment type="similarity">
    <text evidence="2">Belongs to the light-harvesting chlorophyll a/b-binding (LHC) protein family.</text>
</comment>
<keyword evidence="7" id="KW-0479">Metal-binding</keyword>
<feature type="transmembrane region" description="Helical" evidence="14">
    <location>
        <begin position="746"/>
        <end position="769"/>
    </location>
</feature>
<evidence type="ECO:0000256" key="6">
    <source>
        <dbReference type="ARBA" id="ARBA00022692"/>
    </source>
</evidence>
<evidence type="ECO:0000256" key="12">
    <source>
        <dbReference type="ARBA" id="ARBA00022991"/>
    </source>
</evidence>
<dbReference type="PANTHER" id="PTHR34677:SF3">
    <property type="entry name" value="BACTERIAL IG-LIKE DOMAIN-CONTAINING PROTEIN"/>
    <property type="match status" value="1"/>
</dbReference>
<keyword evidence="6 14" id="KW-0812">Transmembrane</keyword>
<keyword evidence="10" id="KW-0809">Transit peptide</keyword>
<dbReference type="GO" id="GO:0009522">
    <property type="term" value="C:photosystem I"/>
    <property type="evidence" value="ECO:0007669"/>
    <property type="project" value="UniProtKB-KW"/>
</dbReference>
<feature type="transmembrane region" description="Helical" evidence="14">
    <location>
        <begin position="689"/>
        <end position="709"/>
    </location>
</feature>
<feature type="transmembrane region" description="Helical" evidence="14">
    <location>
        <begin position="517"/>
        <end position="550"/>
    </location>
</feature>
<evidence type="ECO:0000256" key="1">
    <source>
        <dbReference type="ARBA" id="ARBA00004454"/>
    </source>
</evidence>
<reference evidence="15" key="1">
    <citation type="journal article" date="2023" name="Nat. Commun.">
        <title>Diploid and tetraploid genomes of Acorus and the evolution of monocots.</title>
        <authorList>
            <person name="Ma L."/>
            <person name="Liu K.W."/>
            <person name="Li Z."/>
            <person name="Hsiao Y.Y."/>
            <person name="Qi Y."/>
            <person name="Fu T."/>
            <person name="Tang G.D."/>
            <person name="Zhang D."/>
            <person name="Sun W.H."/>
            <person name="Liu D.K."/>
            <person name="Li Y."/>
            <person name="Chen G.Z."/>
            <person name="Liu X.D."/>
            <person name="Liao X.Y."/>
            <person name="Jiang Y.T."/>
            <person name="Yu X."/>
            <person name="Hao Y."/>
            <person name="Huang J."/>
            <person name="Zhao X.W."/>
            <person name="Ke S."/>
            <person name="Chen Y.Y."/>
            <person name="Wu W.L."/>
            <person name="Hsu J.L."/>
            <person name="Lin Y.F."/>
            <person name="Huang M.D."/>
            <person name="Li C.Y."/>
            <person name="Huang L."/>
            <person name="Wang Z.W."/>
            <person name="Zhao X."/>
            <person name="Zhong W.Y."/>
            <person name="Peng D.H."/>
            <person name="Ahmad S."/>
            <person name="Lan S."/>
            <person name="Zhang J.S."/>
            <person name="Tsai W.C."/>
            <person name="Van de Peer Y."/>
            <person name="Liu Z.J."/>
        </authorList>
    </citation>
    <scope>NUCLEOTIDE SEQUENCE</scope>
    <source>
        <strain evidence="15">CP</strain>
    </source>
</reference>
<sequence length="1169" mass="127933">MVIRLADKFCTDDAGNLFKRTNDSVLTLHFDKRPLRTNLWSLIPSYELEIGGTPRTVLATNKVKDLQFFVDFSGPVLNSTKDIQRILVSSTGHFVPIKGGSRGKLRFVYQLRNVKGTRIITVEPQSASLIGQSGAVVTLHTHIVFLYDSTKPGVVLSTSSQGLRDKSSFKVIVEFTKPVFGFDAFGVEVDGGRVVRQVHMFRELSKALYSLTIQMESYNVVTVIVPEGKAIDIAGNLNSASNQLEVRPNVKTLSADSVPAISIALHSFITAGLLATSLASTILTLSSVNLAAMGAITTGLNSGLVSDPSRNLLGMTGHLQVFVMSDWISVNLPKEYSETMKGLRWLIPRGKLPWKAKGTSNSAQNPSTNHPIVKYGNSKQGPGLNGNGEHSINIYNSSLSELIIGVKDTSLGPPLISEEYFTYFLRGEPLSAANVVKSMENYTGWQDFEMNMVWLGIAGIPLLVMHFLILLILRWRMGTSTVAGTLTFPRFELFLLILMLPCIGQSSAFVIKGGTTGGIIVGLLLLAIPAALLLSILLFFTVSIFMGGFFQYKEIMLSHADVPWHDKLWFFFVGRPTIGKWFLIEGVPPSFIKRFGILFEDRKGPPIFVSIDHNDPNNISKWTKSGESGIGRMRSLNSDNGHEDSDTPLIEKLLGCIRSMYLSVDLIRRVGLGIISSAYPSSNGQNRCVLAFGVTLAQFLYLFIFKPYIRRGVQLVETMSLLCELGVFGISIYIDRLNTSSDETSLGIAMLVLLFISFISQLVNEWYALIRFLLRLPQSTEPCLKHGLKWVARGLVLPLLPRKHWPMQPETGLAPVVPMSPSIATEVQSRDTGSRRMSAAVVPVSSPQANEGSPMQARPARLTRSITRKEVAMHVKSESKNDMKKLREMAKASFSGIGRKREEGSTSYVLVRKNSSKGGNALGGSFLVGRRLRQSRSSAAAASEGRRGLSVSAAAASGSGSERPLWFPGSTPPPWLDGSLPGDFGFDPLGLGSDPESLRWNQQAEIVHCRWAMLGAAGIFIPELLTKIGILNTPSWYTAGEQQYFTDTTTLFVVELILIGWAEGRRWADILKPGCVNTDPIFPNNKLTGTDVGYPGGLWFDPLGWGSGSPEKIRELRTKEIKNGRLAMLAVMGAWFQAVYTGTGPIDNLFAHLADPGHATIFAVSVGGF</sequence>
<protein>
    <recommendedName>
        <fullName evidence="17">Chlorophyll a-b binding protein, chloroplastic</fullName>
    </recommendedName>
</protein>
<keyword evidence="13 14" id="KW-0472">Membrane</keyword>
<keyword evidence="5" id="KW-0934">Plastid</keyword>
<dbReference type="InterPro" id="IPR022796">
    <property type="entry name" value="Chloroa_b-bind"/>
</dbReference>
<dbReference type="GO" id="GO:0016168">
    <property type="term" value="F:chlorophyll binding"/>
    <property type="evidence" value="ECO:0007669"/>
    <property type="project" value="UniProtKB-KW"/>
</dbReference>